<dbReference type="PANTHER" id="PTHR12184">
    <property type="entry name" value="UBIQUINOL-CYTOCHROME C REDUCTASE COMPLEX ASSEMBLY FACTOR 1 FAMILY MEMBER"/>
    <property type="match status" value="1"/>
</dbReference>
<evidence type="ECO:0000259" key="3">
    <source>
        <dbReference type="Pfam" id="PF03981"/>
    </source>
</evidence>
<feature type="region of interest" description="Disordered" evidence="2">
    <location>
        <begin position="37"/>
        <end position="68"/>
    </location>
</feature>
<dbReference type="PANTHER" id="PTHR12184:SF1">
    <property type="entry name" value="UBIQUINOL-CYTOCHROME-C REDUCTASE COMPLEX ASSEMBLY FACTOR 1"/>
    <property type="match status" value="1"/>
</dbReference>
<dbReference type="Pfam" id="PF03981">
    <property type="entry name" value="Ubiq_cyt_C_chap"/>
    <property type="match status" value="1"/>
</dbReference>
<dbReference type="InterPro" id="IPR021150">
    <property type="entry name" value="Ubiq_cyt_c_chap"/>
</dbReference>
<evidence type="ECO:0000256" key="2">
    <source>
        <dbReference type="SAM" id="MobiDB-lite"/>
    </source>
</evidence>
<protein>
    <recommendedName>
        <fullName evidence="3">Ubiquinol-cytochrome c chaperone domain-containing protein</fullName>
    </recommendedName>
</protein>
<comment type="similarity">
    <text evidence="1">Belongs to the CBP3 family.</text>
</comment>
<feature type="domain" description="Ubiquinol-cytochrome c chaperone" evidence="3">
    <location>
        <begin position="147"/>
        <end position="285"/>
    </location>
</feature>
<evidence type="ECO:0000256" key="1">
    <source>
        <dbReference type="ARBA" id="ARBA00006407"/>
    </source>
</evidence>
<reference evidence="4 5" key="1">
    <citation type="submission" date="2024-01" db="EMBL/GenBank/DDBJ databases">
        <authorList>
            <person name="Allen C."/>
            <person name="Tagirdzhanova G."/>
        </authorList>
    </citation>
    <scope>NUCLEOTIDE SEQUENCE [LARGE SCALE GENOMIC DNA]</scope>
</reference>
<name>A0ABP0CEV9_9PEZI</name>
<keyword evidence="5" id="KW-1185">Reference proteome</keyword>
<comment type="caution">
    <text evidence="4">The sequence shown here is derived from an EMBL/GenBank/DDBJ whole genome shotgun (WGS) entry which is preliminary data.</text>
</comment>
<sequence length="338" mass="37732">MVRPSCRPCSGAALALCAGPATMTAASTARQTRTLHQAVWAHQSAQSQPQPQYPKQQQRPARTARPRRDFHTTAANAGIASRIGGMARQAIMKTAEPYGAFGVTRGLYKKCTQPAAYEISEETRRNDKVPTTEDGEELGIGGGLWHEEFNLLPSFSTWSQVTMLHMYLLITRLRCFDKETYQLWQSMLSDHFFQEAEDKMDRLHHISSRGLRQRHLQDLFMAWRGVIVAYDEGLMRGDAVLAAAVWRNLFKASPDTDLRHLAAVVAWMRRSLAMFERTPDEAFILHGGATVFNWPPPSFDLKAVDEPATKELGLLLQQAERKEADAAPAPSPEKAASA</sequence>
<proteinExistence type="inferred from homology"/>
<evidence type="ECO:0000313" key="4">
    <source>
        <dbReference type="EMBL" id="CAK7230145.1"/>
    </source>
</evidence>
<dbReference type="Proteomes" id="UP001642405">
    <property type="component" value="Unassembled WGS sequence"/>
</dbReference>
<evidence type="ECO:0000313" key="5">
    <source>
        <dbReference type="Proteomes" id="UP001642405"/>
    </source>
</evidence>
<accession>A0ABP0CEV9</accession>
<dbReference type="EMBL" id="CAWUHB010000052">
    <property type="protein sequence ID" value="CAK7230145.1"/>
    <property type="molecule type" value="Genomic_DNA"/>
</dbReference>
<feature type="compositionally biased region" description="Low complexity" evidence="2">
    <location>
        <begin position="43"/>
        <end position="63"/>
    </location>
</feature>
<dbReference type="InterPro" id="IPR007129">
    <property type="entry name" value="Ubiqinol_cyt_c_chaperone_CPB3"/>
</dbReference>
<organism evidence="4 5">
    <name type="scientific">Sporothrix curviconia</name>
    <dbReference type="NCBI Taxonomy" id="1260050"/>
    <lineage>
        <taxon>Eukaryota</taxon>
        <taxon>Fungi</taxon>
        <taxon>Dikarya</taxon>
        <taxon>Ascomycota</taxon>
        <taxon>Pezizomycotina</taxon>
        <taxon>Sordariomycetes</taxon>
        <taxon>Sordariomycetidae</taxon>
        <taxon>Ophiostomatales</taxon>
        <taxon>Ophiostomataceae</taxon>
        <taxon>Sporothrix</taxon>
    </lineage>
</organism>
<gene>
    <name evidence="4" type="ORF">SCUCBS95973_007473</name>
</gene>